<dbReference type="Gene3D" id="1.10.10.10">
    <property type="entry name" value="Winged helix-like DNA-binding domain superfamily/Winged helix DNA-binding domain"/>
    <property type="match status" value="1"/>
</dbReference>
<gene>
    <name evidence="5" type="ORF">GCM10009663_31230</name>
</gene>
<keyword evidence="1" id="KW-0805">Transcription regulation</keyword>
<accession>A0ABN1THA0</accession>
<evidence type="ECO:0000313" key="5">
    <source>
        <dbReference type="EMBL" id="GAA1085269.1"/>
    </source>
</evidence>
<dbReference type="InterPro" id="IPR051011">
    <property type="entry name" value="Metal_resp_trans_reg"/>
</dbReference>
<dbReference type="Proteomes" id="UP001499987">
    <property type="component" value="Unassembled WGS sequence"/>
</dbReference>
<name>A0ABN1THA0_9ACTN</name>
<dbReference type="RefSeq" id="WP_344624208.1">
    <property type="nucleotide sequence ID" value="NZ_BAAALD010000026.1"/>
</dbReference>
<dbReference type="InterPro" id="IPR036390">
    <property type="entry name" value="WH_DNA-bd_sf"/>
</dbReference>
<dbReference type="InterPro" id="IPR011991">
    <property type="entry name" value="ArsR-like_HTH"/>
</dbReference>
<evidence type="ECO:0000256" key="2">
    <source>
        <dbReference type="ARBA" id="ARBA00023125"/>
    </source>
</evidence>
<dbReference type="PROSITE" id="PS50987">
    <property type="entry name" value="HTH_ARSR_2"/>
    <property type="match status" value="1"/>
</dbReference>
<reference evidence="5 6" key="1">
    <citation type="journal article" date="2019" name="Int. J. Syst. Evol. Microbiol.">
        <title>The Global Catalogue of Microorganisms (GCM) 10K type strain sequencing project: providing services to taxonomists for standard genome sequencing and annotation.</title>
        <authorList>
            <consortium name="The Broad Institute Genomics Platform"/>
            <consortium name="The Broad Institute Genome Sequencing Center for Infectious Disease"/>
            <person name="Wu L."/>
            <person name="Ma J."/>
        </authorList>
    </citation>
    <scope>NUCLEOTIDE SEQUENCE [LARGE SCALE GENOMIC DNA]</scope>
    <source>
        <strain evidence="5 6">JCM 13002</strain>
    </source>
</reference>
<dbReference type="Pfam" id="PF01022">
    <property type="entry name" value="HTH_5"/>
    <property type="match status" value="1"/>
</dbReference>
<keyword evidence="2" id="KW-0238">DNA-binding</keyword>
<dbReference type="PANTHER" id="PTHR43132">
    <property type="entry name" value="ARSENICAL RESISTANCE OPERON REPRESSOR ARSR-RELATED"/>
    <property type="match status" value="1"/>
</dbReference>
<evidence type="ECO:0000256" key="1">
    <source>
        <dbReference type="ARBA" id="ARBA00023015"/>
    </source>
</evidence>
<dbReference type="EMBL" id="BAAALD010000026">
    <property type="protein sequence ID" value="GAA1085269.1"/>
    <property type="molecule type" value="Genomic_DNA"/>
</dbReference>
<evidence type="ECO:0000259" key="4">
    <source>
        <dbReference type="PROSITE" id="PS50987"/>
    </source>
</evidence>
<organism evidence="5 6">
    <name type="scientific">Kitasatospora arboriphila</name>
    <dbReference type="NCBI Taxonomy" id="258052"/>
    <lineage>
        <taxon>Bacteria</taxon>
        <taxon>Bacillati</taxon>
        <taxon>Actinomycetota</taxon>
        <taxon>Actinomycetes</taxon>
        <taxon>Kitasatosporales</taxon>
        <taxon>Streptomycetaceae</taxon>
        <taxon>Kitasatospora</taxon>
    </lineage>
</organism>
<dbReference type="SUPFAM" id="SSF46785">
    <property type="entry name" value="Winged helix' DNA-binding domain"/>
    <property type="match status" value="1"/>
</dbReference>
<dbReference type="InterPro" id="IPR036388">
    <property type="entry name" value="WH-like_DNA-bd_sf"/>
</dbReference>
<keyword evidence="6" id="KW-1185">Reference proteome</keyword>
<dbReference type="PRINTS" id="PR00778">
    <property type="entry name" value="HTHARSR"/>
</dbReference>
<dbReference type="PANTHER" id="PTHR43132:SF6">
    <property type="entry name" value="HTH-TYPE TRANSCRIPTIONAL REPRESSOR CZRA"/>
    <property type="match status" value="1"/>
</dbReference>
<keyword evidence="3" id="KW-0804">Transcription</keyword>
<dbReference type="NCBIfam" id="NF033788">
    <property type="entry name" value="HTH_metalloreg"/>
    <property type="match status" value="1"/>
</dbReference>
<sequence>MHLLPADRAGHRTIDGHRVCEAIAGIGDTGRVRAWAEVFGLLADPGRLALLLALHTTGPLAVTDLALATGMRDPAVSQALRLLRAAGVVEGERDGRVVRYRLTDTAVAEVLEHGVLGRAD</sequence>
<feature type="domain" description="HTH arsR-type" evidence="4">
    <location>
        <begin position="27"/>
        <end position="120"/>
    </location>
</feature>
<protein>
    <submittedName>
        <fullName evidence="5">Metalloregulator ArsR/SmtB family transcription factor</fullName>
    </submittedName>
</protein>
<evidence type="ECO:0000256" key="3">
    <source>
        <dbReference type="ARBA" id="ARBA00023163"/>
    </source>
</evidence>
<dbReference type="InterPro" id="IPR001845">
    <property type="entry name" value="HTH_ArsR_DNA-bd_dom"/>
</dbReference>
<comment type="caution">
    <text evidence="5">The sequence shown here is derived from an EMBL/GenBank/DDBJ whole genome shotgun (WGS) entry which is preliminary data.</text>
</comment>
<dbReference type="SMART" id="SM00418">
    <property type="entry name" value="HTH_ARSR"/>
    <property type="match status" value="1"/>
</dbReference>
<proteinExistence type="predicted"/>
<evidence type="ECO:0000313" key="6">
    <source>
        <dbReference type="Proteomes" id="UP001499987"/>
    </source>
</evidence>
<dbReference type="CDD" id="cd00090">
    <property type="entry name" value="HTH_ARSR"/>
    <property type="match status" value="1"/>
</dbReference>